<dbReference type="InterPro" id="IPR001623">
    <property type="entry name" value="DnaJ_domain"/>
</dbReference>
<evidence type="ECO:0000256" key="5">
    <source>
        <dbReference type="SAM" id="Coils"/>
    </source>
</evidence>
<dbReference type="PANTHER" id="PTHR14021:SF15">
    <property type="entry name" value="IRON-SULFUR CLUSTER CO-CHAPERONE PROTEIN HSCB"/>
    <property type="match status" value="1"/>
</dbReference>
<name>A0A0Q9YL52_9GAMM</name>
<keyword evidence="2 4" id="KW-0143">Chaperone</keyword>
<comment type="function">
    <text evidence="3 4">Co-chaperone involved in the maturation of iron-sulfur cluster-containing proteins. Seems to help targeting proteins to be folded toward HscA.</text>
</comment>
<comment type="similarity">
    <text evidence="1 4">Belongs to the HscB family.</text>
</comment>
<dbReference type="GO" id="GO:0051259">
    <property type="term" value="P:protein complex oligomerization"/>
    <property type="evidence" value="ECO:0007669"/>
    <property type="project" value="InterPro"/>
</dbReference>
<evidence type="ECO:0000256" key="1">
    <source>
        <dbReference type="ARBA" id="ARBA00010476"/>
    </source>
</evidence>
<dbReference type="GO" id="GO:0006457">
    <property type="term" value="P:protein folding"/>
    <property type="evidence" value="ECO:0007669"/>
    <property type="project" value="UniProtKB-UniRule"/>
</dbReference>
<evidence type="ECO:0000256" key="2">
    <source>
        <dbReference type="ARBA" id="ARBA00023186"/>
    </source>
</evidence>
<dbReference type="InterPro" id="IPR036869">
    <property type="entry name" value="J_dom_sf"/>
</dbReference>
<dbReference type="HAMAP" id="MF_00682">
    <property type="entry name" value="HscB"/>
    <property type="match status" value="1"/>
</dbReference>
<organism evidence="7">
    <name type="scientific">Candidatus Berkiella cookevillensis</name>
    <dbReference type="NCBI Taxonomy" id="437022"/>
    <lineage>
        <taxon>Bacteria</taxon>
        <taxon>Pseudomonadati</taxon>
        <taxon>Pseudomonadota</taxon>
        <taxon>Gammaproteobacteria</taxon>
        <taxon>Candidatus Berkiellales</taxon>
        <taxon>Candidatus Berkiellaceae</taxon>
        <taxon>Candidatus Berkiella</taxon>
    </lineage>
</organism>
<keyword evidence="5" id="KW-0175">Coiled coil</keyword>
<dbReference type="GO" id="GO:0001671">
    <property type="term" value="F:ATPase activator activity"/>
    <property type="evidence" value="ECO:0007669"/>
    <property type="project" value="InterPro"/>
</dbReference>
<dbReference type="SUPFAM" id="SSF47144">
    <property type="entry name" value="HSC20 (HSCB), C-terminal oligomerisation domain"/>
    <property type="match status" value="1"/>
</dbReference>
<dbReference type="STRING" id="437022.CC99x_01735"/>
<evidence type="ECO:0000313" key="7">
    <source>
        <dbReference type="EMBL" id="KRG18290.1"/>
    </source>
</evidence>
<feature type="coiled-coil region" evidence="5">
    <location>
        <begin position="129"/>
        <end position="171"/>
    </location>
</feature>
<evidence type="ECO:0000259" key="6">
    <source>
        <dbReference type="PROSITE" id="PS50076"/>
    </source>
</evidence>
<comment type="subunit">
    <text evidence="4">Interacts with HscA and stimulates its ATPase activity.</text>
</comment>
<gene>
    <name evidence="4" type="primary">hscB</name>
    <name evidence="7" type="ORF">CC99x_01735</name>
</gene>
<dbReference type="SUPFAM" id="SSF46565">
    <property type="entry name" value="Chaperone J-domain"/>
    <property type="match status" value="1"/>
</dbReference>
<dbReference type="AlphaFoldDB" id="A0A0Q9YL52"/>
<dbReference type="Pfam" id="PF07743">
    <property type="entry name" value="HSCB_C"/>
    <property type="match status" value="1"/>
</dbReference>
<dbReference type="Gene3D" id="1.20.1280.20">
    <property type="entry name" value="HscB, C-terminal domain"/>
    <property type="match status" value="1"/>
</dbReference>
<dbReference type="Gene3D" id="1.10.287.110">
    <property type="entry name" value="DnaJ domain"/>
    <property type="match status" value="1"/>
</dbReference>
<dbReference type="InterPro" id="IPR009073">
    <property type="entry name" value="HscB_oligo_C"/>
</dbReference>
<dbReference type="GO" id="GO:0044571">
    <property type="term" value="P:[2Fe-2S] cluster assembly"/>
    <property type="evidence" value="ECO:0007669"/>
    <property type="project" value="InterPro"/>
</dbReference>
<dbReference type="Pfam" id="PF00226">
    <property type="entry name" value="DnaJ"/>
    <property type="match status" value="1"/>
</dbReference>
<evidence type="ECO:0000256" key="4">
    <source>
        <dbReference type="HAMAP-Rule" id="MF_00682"/>
    </source>
</evidence>
<dbReference type="CDD" id="cd06257">
    <property type="entry name" value="DnaJ"/>
    <property type="match status" value="1"/>
</dbReference>
<feature type="domain" description="J" evidence="6">
    <location>
        <begin position="12"/>
        <end position="84"/>
    </location>
</feature>
<proteinExistence type="inferred from homology"/>
<sequence length="192" mass="22926">MKMSNNSIFDKDYFEIFGLNRQFKQDPVEIRKQYLRLQSNFHPDNFANHSSYEKQYFLQLSTLINDAYQILMSPLKRAQYLFAHLMQTKVVDSPDENISNSSHTAFLIEQMSLREEIESLKSKPNSQILAELKNKISEMQLQYEQALTHSFEQLMSEKSQEKQQKNIIQQEIERLIFELQFYLKLDEELKNI</sequence>
<dbReference type="NCBIfam" id="TIGR00714">
    <property type="entry name" value="hscB"/>
    <property type="match status" value="1"/>
</dbReference>
<protein>
    <recommendedName>
        <fullName evidence="4">Co-chaperone protein HscB homolog</fullName>
    </recommendedName>
</protein>
<dbReference type="PROSITE" id="PS50076">
    <property type="entry name" value="DNAJ_2"/>
    <property type="match status" value="1"/>
</dbReference>
<reference evidence="7" key="1">
    <citation type="submission" date="2015-09" db="EMBL/GenBank/DDBJ databases">
        <title>Draft Genome Sequences of Two Novel Amoeba-resistant Intranuclear Bacteria, Candidatus Berkiella cookevillensis and Candidatus Berkiella aquae.</title>
        <authorList>
            <person name="Mehari Y.T."/>
            <person name="Arivett B.A."/>
            <person name="Farone A.L."/>
            <person name="Gunderson J.H."/>
            <person name="Farone M.B."/>
        </authorList>
    </citation>
    <scope>NUCLEOTIDE SEQUENCE [LARGE SCALE GENOMIC DNA]</scope>
    <source>
        <strain evidence="7">CC99</strain>
    </source>
</reference>
<dbReference type="EMBL" id="LKHV01000008">
    <property type="protein sequence ID" value="KRG18290.1"/>
    <property type="molecule type" value="Genomic_DNA"/>
</dbReference>
<comment type="caution">
    <text evidence="7">The sequence shown here is derived from an EMBL/GenBank/DDBJ whole genome shotgun (WGS) entry which is preliminary data.</text>
</comment>
<dbReference type="PANTHER" id="PTHR14021">
    <property type="entry name" value="IRON-SULFUR CLUSTER CO-CHAPERONE PROTEIN HSCB"/>
    <property type="match status" value="1"/>
</dbReference>
<dbReference type="InterPro" id="IPR004640">
    <property type="entry name" value="HscB"/>
</dbReference>
<dbReference type="InterPro" id="IPR036386">
    <property type="entry name" value="HscB_C_sf"/>
</dbReference>
<evidence type="ECO:0000256" key="3">
    <source>
        <dbReference type="ARBA" id="ARBA00025596"/>
    </source>
</evidence>
<dbReference type="GO" id="GO:0051087">
    <property type="term" value="F:protein-folding chaperone binding"/>
    <property type="evidence" value="ECO:0007669"/>
    <property type="project" value="InterPro"/>
</dbReference>
<accession>A0A0Q9YL52</accession>
<dbReference type="SMART" id="SM00271">
    <property type="entry name" value="DnaJ"/>
    <property type="match status" value="1"/>
</dbReference>